<dbReference type="GeneID" id="68120326"/>
<sequence>MSDMNSSNSSSSLQGLSGATTTINNNTSSSASSDKLKVIVVDVIYEVQTRKIFGEFSIPSEGHWRSSNSTPISKETIEKKALNDGWKYLTKDWINEGEDSWEYANEWHDDQKHWSHAFSPFDFVRRKRWTKARVKLIEKSEVDKLKKEYGELFTIIEKDPTSKIIYEEFNQLKQKLEQNCSTVTQQTQKPNILLLGGSGSGKSSLVNAVFGKSLAEIGEGKPITQRYTKYTGEHSPVVIYDSRGIEHGYIQDGFVADTRRFFKKIRQEESLSKHVHVVWYVIDLTQARFQPFEAEFCKEELKGIPIIFVLNKADAVKDDIRDIMIETIAKFNLPNCIGVYPTVACCKNFDAKECPSCNSPKIRKRLKAGTCTIMCKECNYNVTLEKTMGIEQLSRSTMMVLPDLVKSVFVNAQQSSTLGKEVEAKKIILEHYKDVSLTRFEKAKFRLVALITKLVSHYQVDSLQSLIQKKMISRFEKFYREQGFNKKLGLFMNDFFSSKRETHAEVFLLAAGVEICQVIIKFKQAAIANALKNFEAQVSREIEKEKQSGVMPMQNNVTAVADPKKTASYASIHDLDEEEEESDLALDKLIANVHFTLDSNIVDLVSEELKKVKSPQRYLELLKFDGNVNWRLPEKKMEVVQEEELHIPLYVYQKPKDGDTSHSSVDTKPSSASNHSTSTETNNDQSVMTSTNNSQPQSTQPSSSSSTTEMASQQ</sequence>
<dbReference type="VEuPathDB" id="AmoebaDB:FDP41_013111"/>
<dbReference type="VEuPathDB" id="AmoebaDB:NF0123470"/>
<feature type="region of interest" description="Disordered" evidence="1">
    <location>
        <begin position="654"/>
        <end position="714"/>
    </location>
</feature>
<accession>A0A6A5C446</accession>
<dbReference type="CDD" id="cd00882">
    <property type="entry name" value="Ras_like_GTPase"/>
    <property type="match status" value="1"/>
</dbReference>
<dbReference type="Gene3D" id="3.40.50.300">
    <property type="entry name" value="P-loop containing nucleotide triphosphate hydrolases"/>
    <property type="match status" value="1"/>
</dbReference>
<name>A0A6A5C446_NAEFO</name>
<organism evidence="3 4">
    <name type="scientific">Naegleria fowleri</name>
    <name type="common">Brain eating amoeba</name>
    <dbReference type="NCBI Taxonomy" id="5763"/>
    <lineage>
        <taxon>Eukaryota</taxon>
        <taxon>Discoba</taxon>
        <taxon>Heterolobosea</taxon>
        <taxon>Tetramitia</taxon>
        <taxon>Eutetramitia</taxon>
        <taxon>Vahlkampfiidae</taxon>
        <taxon>Naegleria</taxon>
    </lineage>
</organism>
<evidence type="ECO:0000313" key="4">
    <source>
        <dbReference type="Proteomes" id="UP000444721"/>
    </source>
</evidence>
<dbReference type="AlphaFoldDB" id="A0A6A5C446"/>
<dbReference type="Proteomes" id="UP000444721">
    <property type="component" value="Unassembled WGS sequence"/>
</dbReference>
<evidence type="ECO:0000313" key="3">
    <source>
        <dbReference type="EMBL" id="KAF0980628.1"/>
    </source>
</evidence>
<dbReference type="SUPFAM" id="SSF52540">
    <property type="entry name" value="P-loop containing nucleoside triphosphate hydrolases"/>
    <property type="match status" value="1"/>
</dbReference>
<feature type="domain" description="G" evidence="2">
    <location>
        <begin position="192"/>
        <end position="312"/>
    </location>
</feature>
<evidence type="ECO:0000256" key="1">
    <source>
        <dbReference type="SAM" id="MobiDB-lite"/>
    </source>
</evidence>
<feature type="compositionally biased region" description="Polar residues" evidence="1">
    <location>
        <begin position="661"/>
        <end position="688"/>
    </location>
</feature>
<dbReference type="OMA" id="TIMCKEC"/>
<dbReference type="InterPro" id="IPR027417">
    <property type="entry name" value="P-loop_NTPase"/>
</dbReference>
<gene>
    <name evidence="3" type="ORF">FDP41_013111</name>
</gene>
<dbReference type="GO" id="GO:0005525">
    <property type="term" value="F:GTP binding"/>
    <property type="evidence" value="ECO:0007669"/>
    <property type="project" value="InterPro"/>
</dbReference>
<keyword evidence="4" id="KW-1185">Reference proteome</keyword>
<comment type="caution">
    <text evidence="3">The sequence shown here is derived from an EMBL/GenBank/DDBJ whole genome shotgun (WGS) entry which is preliminary data.</text>
</comment>
<dbReference type="InterPro" id="IPR006073">
    <property type="entry name" value="GTP-bd"/>
</dbReference>
<protein>
    <recommendedName>
        <fullName evidence="2">G domain-containing protein</fullName>
    </recommendedName>
</protein>
<dbReference type="VEuPathDB" id="AmoebaDB:NfTy_035510"/>
<dbReference type="RefSeq" id="XP_044565341.1">
    <property type="nucleotide sequence ID" value="XM_044703706.1"/>
</dbReference>
<feature type="compositionally biased region" description="Low complexity" evidence="1">
    <location>
        <begin position="689"/>
        <end position="708"/>
    </location>
</feature>
<dbReference type="EMBL" id="VFQX01000017">
    <property type="protein sequence ID" value="KAF0980628.1"/>
    <property type="molecule type" value="Genomic_DNA"/>
</dbReference>
<dbReference type="Pfam" id="PF01926">
    <property type="entry name" value="MMR_HSR1"/>
    <property type="match status" value="1"/>
</dbReference>
<reference evidence="3 4" key="1">
    <citation type="journal article" date="2019" name="Sci. Rep.">
        <title>Nanopore sequencing improves the draft genome of the human pathogenic amoeba Naegleria fowleri.</title>
        <authorList>
            <person name="Liechti N."/>
            <person name="Schurch N."/>
            <person name="Bruggmann R."/>
            <person name="Wittwer M."/>
        </authorList>
    </citation>
    <scope>NUCLEOTIDE SEQUENCE [LARGE SCALE GENOMIC DNA]</scope>
    <source>
        <strain evidence="3 4">ATCC 30894</strain>
    </source>
</reference>
<proteinExistence type="predicted"/>
<dbReference type="OrthoDB" id="10256094at2759"/>
<evidence type="ECO:0000259" key="2">
    <source>
        <dbReference type="Pfam" id="PF01926"/>
    </source>
</evidence>